<name>A0AAV6I6F2_9ERIC</name>
<protein>
    <submittedName>
        <fullName evidence="2">Uncharacterized protein</fullName>
    </submittedName>
</protein>
<keyword evidence="3" id="KW-1185">Reference proteome</keyword>
<accession>A0AAV6I6F2</accession>
<sequence length="157" mass="18106">MPLQKTHKKTFLKFLLDQINISITRPQKGNFFEILTINNVMFRYRDCFKAFKETKLDNFDKSNEVAVSLQILSKKIKTDAREIAGESVKKAQVLEEEARIQATKLQLESDIARVNEELNQLKSSLNDSKKVEQELEKSITESGSDKVHLLSVYPLEM</sequence>
<gene>
    <name evidence="2" type="ORF">RHGRI_035236</name>
</gene>
<dbReference type="AlphaFoldDB" id="A0AAV6I6F2"/>
<dbReference type="EMBL" id="JACTNZ010000012">
    <property type="protein sequence ID" value="KAG5523345.1"/>
    <property type="molecule type" value="Genomic_DNA"/>
</dbReference>
<proteinExistence type="predicted"/>
<organism evidence="2 3">
    <name type="scientific">Rhododendron griersonianum</name>
    <dbReference type="NCBI Taxonomy" id="479676"/>
    <lineage>
        <taxon>Eukaryota</taxon>
        <taxon>Viridiplantae</taxon>
        <taxon>Streptophyta</taxon>
        <taxon>Embryophyta</taxon>
        <taxon>Tracheophyta</taxon>
        <taxon>Spermatophyta</taxon>
        <taxon>Magnoliopsida</taxon>
        <taxon>eudicotyledons</taxon>
        <taxon>Gunneridae</taxon>
        <taxon>Pentapetalae</taxon>
        <taxon>asterids</taxon>
        <taxon>Ericales</taxon>
        <taxon>Ericaceae</taxon>
        <taxon>Ericoideae</taxon>
        <taxon>Rhodoreae</taxon>
        <taxon>Rhododendron</taxon>
    </lineage>
</organism>
<reference evidence="2" key="1">
    <citation type="submission" date="2020-08" db="EMBL/GenBank/DDBJ databases">
        <title>Plant Genome Project.</title>
        <authorList>
            <person name="Zhang R.-G."/>
        </authorList>
    </citation>
    <scope>NUCLEOTIDE SEQUENCE</scope>
    <source>
        <strain evidence="2">WSP0</strain>
        <tissue evidence="2">Leaf</tissue>
    </source>
</reference>
<evidence type="ECO:0000256" key="1">
    <source>
        <dbReference type="SAM" id="Coils"/>
    </source>
</evidence>
<evidence type="ECO:0000313" key="3">
    <source>
        <dbReference type="Proteomes" id="UP000823749"/>
    </source>
</evidence>
<dbReference type="Proteomes" id="UP000823749">
    <property type="component" value="Chromosome 12"/>
</dbReference>
<keyword evidence="1" id="KW-0175">Coiled coil</keyword>
<feature type="coiled-coil region" evidence="1">
    <location>
        <begin position="104"/>
        <end position="138"/>
    </location>
</feature>
<comment type="caution">
    <text evidence="2">The sequence shown here is derived from an EMBL/GenBank/DDBJ whole genome shotgun (WGS) entry which is preliminary data.</text>
</comment>
<evidence type="ECO:0000313" key="2">
    <source>
        <dbReference type="EMBL" id="KAG5523345.1"/>
    </source>
</evidence>